<protein>
    <submittedName>
        <fullName evidence="3">L-fuconolactonase</fullName>
    </submittedName>
</protein>
<organism evidence="3 4">
    <name type="scientific">Acidipila rosea</name>
    <dbReference type="NCBI Taxonomy" id="768535"/>
    <lineage>
        <taxon>Bacteria</taxon>
        <taxon>Pseudomonadati</taxon>
        <taxon>Acidobacteriota</taxon>
        <taxon>Terriglobia</taxon>
        <taxon>Terriglobales</taxon>
        <taxon>Acidobacteriaceae</taxon>
        <taxon>Acidipila</taxon>
    </lineage>
</organism>
<evidence type="ECO:0000259" key="2">
    <source>
        <dbReference type="Pfam" id="PF04909"/>
    </source>
</evidence>
<dbReference type="Gene3D" id="3.20.20.140">
    <property type="entry name" value="Metal-dependent hydrolases"/>
    <property type="match status" value="1"/>
</dbReference>
<evidence type="ECO:0000256" key="1">
    <source>
        <dbReference type="ARBA" id="ARBA00038310"/>
    </source>
</evidence>
<comment type="similarity">
    <text evidence="1">Belongs to the metallo-dependent hydrolases superfamily.</text>
</comment>
<dbReference type="Pfam" id="PF04909">
    <property type="entry name" value="Amidohydro_2"/>
    <property type="match status" value="1"/>
</dbReference>
<dbReference type="PANTHER" id="PTHR43569">
    <property type="entry name" value="AMIDOHYDROLASE"/>
    <property type="match status" value="1"/>
</dbReference>
<dbReference type="SUPFAM" id="SSF51556">
    <property type="entry name" value="Metallo-dependent hydrolases"/>
    <property type="match status" value="1"/>
</dbReference>
<dbReference type="InterPro" id="IPR032466">
    <property type="entry name" value="Metal_Hydrolase"/>
</dbReference>
<reference evidence="3 4" key="1">
    <citation type="submission" date="2019-03" db="EMBL/GenBank/DDBJ databases">
        <title>Genomic Encyclopedia of Type Strains, Phase IV (KMG-IV): sequencing the most valuable type-strain genomes for metagenomic binning, comparative biology and taxonomic classification.</title>
        <authorList>
            <person name="Goeker M."/>
        </authorList>
    </citation>
    <scope>NUCLEOTIDE SEQUENCE [LARGE SCALE GENOMIC DNA]</scope>
    <source>
        <strain evidence="3 4">DSM 103428</strain>
    </source>
</reference>
<sequence length="276" mass="30998">MALRIDAHHHLWKYSPEEYGWIGEGMGALRRDFLPGDLEAELRVCGIDGAIAVQARQTLEETEWLLALAESSPVMRGVVGWAPLAGDGFTETLEGLLARPKLKGLRHVIQDEPDAGFMRREDFNRGVGLIGDRLVYDILIYERQLPQAIELVDRHPGQRFVLDHLAKPRIGEGLMEPWATGIREMARRGNVWCKLSGMVTEADWQRWSVEGLRPYFDTVLEAFGPGRLLYGSDWPVCLLAADYGRWFGTVETLVGGLSAEEQEQILGGNAVEVYRL</sequence>
<evidence type="ECO:0000313" key="3">
    <source>
        <dbReference type="EMBL" id="TCK71713.1"/>
    </source>
</evidence>
<keyword evidence="4" id="KW-1185">Reference proteome</keyword>
<accession>A0A4R1L430</accession>
<gene>
    <name evidence="3" type="ORF">C7378_3003</name>
</gene>
<dbReference type="InterPro" id="IPR006680">
    <property type="entry name" value="Amidohydro-rel"/>
</dbReference>
<comment type="caution">
    <text evidence="3">The sequence shown here is derived from an EMBL/GenBank/DDBJ whole genome shotgun (WGS) entry which is preliminary data.</text>
</comment>
<evidence type="ECO:0000313" key="4">
    <source>
        <dbReference type="Proteomes" id="UP000295210"/>
    </source>
</evidence>
<feature type="domain" description="Amidohydrolase-related" evidence="2">
    <location>
        <begin position="5"/>
        <end position="276"/>
    </location>
</feature>
<dbReference type="RefSeq" id="WP_131998440.1">
    <property type="nucleotide sequence ID" value="NZ_SMGK01000005.1"/>
</dbReference>
<dbReference type="OrthoDB" id="5450317at2"/>
<proteinExistence type="inferred from homology"/>
<dbReference type="AlphaFoldDB" id="A0A4R1L430"/>
<dbReference type="EMBL" id="SMGK01000005">
    <property type="protein sequence ID" value="TCK71713.1"/>
    <property type="molecule type" value="Genomic_DNA"/>
</dbReference>
<dbReference type="Proteomes" id="UP000295210">
    <property type="component" value="Unassembled WGS sequence"/>
</dbReference>
<dbReference type="InterPro" id="IPR052350">
    <property type="entry name" value="Metallo-dep_Lactonases"/>
</dbReference>
<dbReference type="GO" id="GO:0016787">
    <property type="term" value="F:hydrolase activity"/>
    <property type="evidence" value="ECO:0007669"/>
    <property type="project" value="InterPro"/>
</dbReference>
<dbReference type="PANTHER" id="PTHR43569:SF2">
    <property type="entry name" value="AMIDOHYDROLASE-RELATED DOMAIN-CONTAINING PROTEIN"/>
    <property type="match status" value="1"/>
</dbReference>
<name>A0A4R1L430_9BACT</name>